<feature type="compositionally biased region" description="Polar residues" evidence="1">
    <location>
        <begin position="1"/>
        <end position="10"/>
    </location>
</feature>
<evidence type="ECO:0000256" key="1">
    <source>
        <dbReference type="SAM" id="MobiDB-lite"/>
    </source>
</evidence>
<dbReference type="Proteomes" id="UP001431209">
    <property type="component" value="Unassembled WGS sequence"/>
</dbReference>
<dbReference type="EMBL" id="JAOPGA020001408">
    <property type="protein sequence ID" value="KAL0488147.1"/>
    <property type="molecule type" value="Genomic_DNA"/>
</dbReference>
<name>A0AAW2ZDX4_9EUKA</name>
<reference evidence="2 3" key="1">
    <citation type="submission" date="2024-03" db="EMBL/GenBank/DDBJ databases">
        <title>The Acrasis kona genome and developmental transcriptomes reveal deep origins of eukaryotic multicellular pathways.</title>
        <authorList>
            <person name="Sheikh S."/>
            <person name="Fu C.-J."/>
            <person name="Brown M.W."/>
            <person name="Baldauf S.L."/>
        </authorList>
    </citation>
    <scope>NUCLEOTIDE SEQUENCE [LARGE SCALE GENOMIC DNA]</scope>
    <source>
        <strain evidence="2 3">ATCC MYA-3509</strain>
    </source>
</reference>
<dbReference type="AlphaFoldDB" id="A0AAW2ZDX4"/>
<gene>
    <name evidence="2" type="ORF">AKO1_008984</name>
</gene>
<proteinExistence type="predicted"/>
<keyword evidence="3" id="KW-1185">Reference proteome</keyword>
<evidence type="ECO:0000313" key="3">
    <source>
        <dbReference type="Proteomes" id="UP001431209"/>
    </source>
</evidence>
<comment type="caution">
    <text evidence="2">The sequence shown here is derived from an EMBL/GenBank/DDBJ whole genome shotgun (WGS) entry which is preliminary data.</text>
</comment>
<sequence length="92" mass="10157">MRTNTISMIQRSVLPPPPPPVKEKTSRGSSSYGTTVSSQPNAYAHDASYISGKHDVSHKPKSPSLWKKFIHFVTCSKFEPETVALIGNKDSR</sequence>
<feature type="compositionally biased region" description="Polar residues" evidence="1">
    <location>
        <begin position="27"/>
        <end position="39"/>
    </location>
</feature>
<feature type="region of interest" description="Disordered" evidence="1">
    <location>
        <begin position="1"/>
        <end position="39"/>
    </location>
</feature>
<accession>A0AAW2ZDX4</accession>
<organism evidence="2 3">
    <name type="scientific">Acrasis kona</name>
    <dbReference type="NCBI Taxonomy" id="1008807"/>
    <lineage>
        <taxon>Eukaryota</taxon>
        <taxon>Discoba</taxon>
        <taxon>Heterolobosea</taxon>
        <taxon>Tetramitia</taxon>
        <taxon>Eutetramitia</taxon>
        <taxon>Acrasidae</taxon>
        <taxon>Acrasis</taxon>
    </lineage>
</organism>
<evidence type="ECO:0000313" key="2">
    <source>
        <dbReference type="EMBL" id="KAL0488147.1"/>
    </source>
</evidence>
<protein>
    <submittedName>
        <fullName evidence="2">Developmentally-regulated protein</fullName>
    </submittedName>
</protein>